<dbReference type="Pfam" id="PF11220">
    <property type="entry name" value="DUF3015"/>
    <property type="match status" value="1"/>
</dbReference>
<keyword evidence="1" id="KW-0732">Signal</keyword>
<accession>A0A6G8F373</accession>
<name>A0A6G8F373_9PROT</name>
<proteinExistence type="predicted"/>
<protein>
    <recommendedName>
        <fullName evidence="3">DUF3015 domain-containing protein</fullName>
    </recommendedName>
</protein>
<feature type="signal peptide" evidence="1">
    <location>
        <begin position="1"/>
        <end position="21"/>
    </location>
</feature>
<dbReference type="EMBL" id="MN990732">
    <property type="protein sequence ID" value="QIM10775.1"/>
    <property type="molecule type" value="Genomic_DNA"/>
</dbReference>
<evidence type="ECO:0000313" key="2">
    <source>
        <dbReference type="EMBL" id="QIM10775.1"/>
    </source>
</evidence>
<gene>
    <name evidence="2" type="ORF">PlAlph_6670</name>
</gene>
<organism evidence="2">
    <name type="scientific">uncultured Alphaproteobacteria bacterium</name>
    <dbReference type="NCBI Taxonomy" id="91750"/>
    <lineage>
        <taxon>Bacteria</taxon>
        <taxon>Pseudomonadati</taxon>
        <taxon>Pseudomonadota</taxon>
        <taxon>Alphaproteobacteria</taxon>
        <taxon>environmental samples</taxon>
    </lineage>
</organism>
<evidence type="ECO:0000256" key="1">
    <source>
        <dbReference type="SAM" id="SignalP"/>
    </source>
</evidence>
<reference evidence="2" key="1">
    <citation type="journal article" date="2020" name="J. ISSAAS">
        <title>Lactobacilli and other gastrointestinal microbiota of Peromyscus leucopus, reservoir host for agents of Lyme disease and other zoonoses in North America.</title>
        <authorList>
            <person name="Milovic A."/>
            <person name="Bassam K."/>
            <person name="Shao H."/>
            <person name="Chatzistamou I."/>
            <person name="Tufts D.M."/>
            <person name="Diuk-Wasser M."/>
            <person name="Barbour A.G."/>
        </authorList>
    </citation>
    <scope>NUCLEOTIDE SEQUENCE</scope>
    <source>
        <strain evidence="2">LL90</strain>
    </source>
</reference>
<feature type="chain" id="PRO_5026226922" description="DUF3015 domain-containing protein" evidence="1">
    <location>
        <begin position="22"/>
        <end position="150"/>
    </location>
</feature>
<dbReference type="InterPro" id="IPR021383">
    <property type="entry name" value="DUF3015"/>
</dbReference>
<evidence type="ECO:0008006" key="3">
    <source>
        <dbReference type="Google" id="ProtNLM"/>
    </source>
</evidence>
<sequence length="150" mass="15833">MKKLYILSAAAALLISGNAEAIDSTGCGLGSMAWRGQSGPAPQVLAVTTNGTFGSQTFGISFGTSGCDPNGRITGGTQKMVFNFIENNMEQYALDASRGEGETLDTLAGILNVEKAEFAKKSQQYFAAIFPNDNVDAVYVTKQIFAMLQA</sequence>
<dbReference type="AlphaFoldDB" id="A0A6G8F373"/>